<evidence type="ECO:0000313" key="2">
    <source>
        <dbReference type="EMBL" id="HIR71165.1"/>
    </source>
</evidence>
<sequence>MIDRSVLKWIAVLTMVIDHVGAILFPDQIWMRVIGRVAFPVYAYCLAEGFRYTSDYRRYLGRLALFAILSEIPFDLAFYGVPFSFAHQNVFFTLTLGLILLWVLERFREQLLLCAGAFAVLCFLAQALHMDYGAGGLLMVFAFYLAQQGTSPWIGWGIFVFINLFGYAGGVQWAAILALLPIGLYSGKAGKKKQRFFYWIYPLHLLLLWVIEKYIRSGSWI</sequence>
<name>A0A9D1JB44_9FIRM</name>
<dbReference type="Pfam" id="PF05857">
    <property type="entry name" value="TraX"/>
    <property type="match status" value="1"/>
</dbReference>
<comment type="caution">
    <text evidence="2">The sequence shown here is derived from an EMBL/GenBank/DDBJ whole genome shotgun (WGS) entry which is preliminary data.</text>
</comment>
<feature type="transmembrane region" description="Helical" evidence="1">
    <location>
        <begin position="6"/>
        <end position="26"/>
    </location>
</feature>
<feature type="transmembrane region" description="Helical" evidence="1">
    <location>
        <begin position="196"/>
        <end position="215"/>
    </location>
</feature>
<protein>
    <recommendedName>
        <fullName evidence="4">Conjugal transfer protein TraX</fullName>
    </recommendedName>
</protein>
<dbReference type="InterPro" id="IPR008875">
    <property type="entry name" value="TraX"/>
</dbReference>
<keyword evidence="1" id="KW-1133">Transmembrane helix</keyword>
<dbReference type="AlphaFoldDB" id="A0A9D1JB44"/>
<gene>
    <name evidence="2" type="ORF">IAA55_07775</name>
</gene>
<feature type="transmembrane region" description="Helical" evidence="1">
    <location>
        <begin position="111"/>
        <end position="144"/>
    </location>
</feature>
<dbReference type="Proteomes" id="UP000823912">
    <property type="component" value="Unassembled WGS sequence"/>
</dbReference>
<reference evidence="2" key="1">
    <citation type="submission" date="2020-10" db="EMBL/GenBank/DDBJ databases">
        <authorList>
            <person name="Gilroy R."/>
        </authorList>
    </citation>
    <scope>NUCLEOTIDE SEQUENCE</scope>
    <source>
        <strain evidence="2">ChiSjej5B23-6657</strain>
    </source>
</reference>
<evidence type="ECO:0000256" key="1">
    <source>
        <dbReference type="SAM" id="Phobius"/>
    </source>
</evidence>
<evidence type="ECO:0008006" key="4">
    <source>
        <dbReference type="Google" id="ProtNLM"/>
    </source>
</evidence>
<feature type="transmembrane region" description="Helical" evidence="1">
    <location>
        <begin position="85"/>
        <end position="104"/>
    </location>
</feature>
<organism evidence="2 3">
    <name type="scientific">Candidatus Pullilachnospira gallistercoris</name>
    <dbReference type="NCBI Taxonomy" id="2840911"/>
    <lineage>
        <taxon>Bacteria</taxon>
        <taxon>Bacillati</taxon>
        <taxon>Bacillota</taxon>
        <taxon>Clostridia</taxon>
        <taxon>Lachnospirales</taxon>
        <taxon>Lachnospiraceae</taxon>
        <taxon>Lachnospiraceae incertae sedis</taxon>
        <taxon>Candidatus Pullilachnospira</taxon>
    </lineage>
</organism>
<feature type="transmembrane region" description="Helical" evidence="1">
    <location>
        <begin position="59"/>
        <end position="79"/>
    </location>
</feature>
<reference evidence="2" key="2">
    <citation type="journal article" date="2021" name="PeerJ">
        <title>Extensive microbial diversity within the chicken gut microbiome revealed by metagenomics and culture.</title>
        <authorList>
            <person name="Gilroy R."/>
            <person name="Ravi A."/>
            <person name="Getino M."/>
            <person name="Pursley I."/>
            <person name="Horton D.L."/>
            <person name="Alikhan N.F."/>
            <person name="Baker D."/>
            <person name="Gharbi K."/>
            <person name="Hall N."/>
            <person name="Watson M."/>
            <person name="Adriaenssens E.M."/>
            <person name="Foster-Nyarko E."/>
            <person name="Jarju S."/>
            <person name="Secka A."/>
            <person name="Antonio M."/>
            <person name="Oren A."/>
            <person name="Chaudhuri R.R."/>
            <person name="La Ragione R."/>
            <person name="Hildebrand F."/>
            <person name="Pallen M.J."/>
        </authorList>
    </citation>
    <scope>NUCLEOTIDE SEQUENCE</scope>
    <source>
        <strain evidence="2">ChiSjej5B23-6657</strain>
    </source>
</reference>
<feature type="transmembrane region" description="Helical" evidence="1">
    <location>
        <begin position="156"/>
        <end position="184"/>
    </location>
</feature>
<accession>A0A9D1JB44</accession>
<evidence type="ECO:0000313" key="3">
    <source>
        <dbReference type="Proteomes" id="UP000823912"/>
    </source>
</evidence>
<keyword evidence="1" id="KW-0812">Transmembrane</keyword>
<dbReference type="EMBL" id="DVHM01000124">
    <property type="protein sequence ID" value="HIR71165.1"/>
    <property type="molecule type" value="Genomic_DNA"/>
</dbReference>
<proteinExistence type="predicted"/>
<keyword evidence="1" id="KW-0472">Membrane</keyword>